<evidence type="ECO:0000313" key="1">
    <source>
        <dbReference type="EMBL" id="KAH3810522.1"/>
    </source>
</evidence>
<evidence type="ECO:0000313" key="2">
    <source>
        <dbReference type="Proteomes" id="UP000828390"/>
    </source>
</evidence>
<gene>
    <name evidence="1" type="ORF">DPMN_138917</name>
</gene>
<keyword evidence="2" id="KW-1185">Reference proteome</keyword>
<sequence length="57" mass="6202">MSDRREAEKETREITNRKIPDNGCSDLANVCACPGPDCKRFSGATCEVSCKGHANQT</sequence>
<comment type="caution">
    <text evidence="1">The sequence shown here is derived from an EMBL/GenBank/DDBJ whole genome shotgun (WGS) entry which is preliminary data.</text>
</comment>
<protein>
    <submittedName>
        <fullName evidence="1">Uncharacterized protein</fullName>
    </submittedName>
</protein>
<dbReference type="Proteomes" id="UP000828390">
    <property type="component" value="Unassembled WGS sequence"/>
</dbReference>
<dbReference type="EMBL" id="JAIWYP010000006">
    <property type="protein sequence ID" value="KAH3810522.1"/>
    <property type="molecule type" value="Genomic_DNA"/>
</dbReference>
<proteinExistence type="predicted"/>
<organism evidence="1 2">
    <name type="scientific">Dreissena polymorpha</name>
    <name type="common">Zebra mussel</name>
    <name type="synonym">Mytilus polymorpha</name>
    <dbReference type="NCBI Taxonomy" id="45954"/>
    <lineage>
        <taxon>Eukaryota</taxon>
        <taxon>Metazoa</taxon>
        <taxon>Spiralia</taxon>
        <taxon>Lophotrochozoa</taxon>
        <taxon>Mollusca</taxon>
        <taxon>Bivalvia</taxon>
        <taxon>Autobranchia</taxon>
        <taxon>Heteroconchia</taxon>
        <taxon>Euheterodonta</taxon>
        <taxon>Imparidentia</taxon>
        <taxon>Neoheterodontei</taxon>
        <taxon>Myida</taxon>
        <taxon>Dreissenoidea</taxon>
        <taxon>Dreissenidae</taxon>
        <taxon>Dreissena</taxon>
    </lineage>
</organism>
<dbReference type="AlphaFoldDB" id="A0A9D4G5D3"/>
<accession>A0A9D4G5D3</accession>
<name>A0A9D4G5D3_DREPO</name>
<reference evidence="1" key="1">
    <citation type="journal article" date="2019" name="bioRxiv">
        <title>The Genome of the Zebra Mussel, Dreissena polymorpha: A Resource for Invasive Species Research.</title>
        <authorList>
            <person name="McCartney M.A."/>
            <person name="Auch B."/>
            <person name="Kono T."/>
            <person name="Mallez S."/>
            <person name="Zhang Y."/>
            <person name="Obille A."/>
            <person name="Becker A."/>
            <person name="Abrahante J.E."/>
            <person name="Garbe J."/>
            <person name="Badalamenti J.P."/>
            <person name="Herman A."/>
            <person name="Mangelson H."/>
            <person name="Liachko I."/>
            <person name="Sullivan S."/>
            <person name="Sone E.D."/>
            <person name="Koren S."/>
            <person name="Silverstein K.A.T."/>
            <person name="Beckman K.B."/>
            <person name="Gohl D.M."/>
        </authorList>
    </citation>
    <scope>NUCLEOTIDE SEQUENCE</scope>
    <source>
        <strain evidence="1">Duluth1</strain>
        <tissue evidence="1">Whole animal</tissue>
    </source>
</reference>
<reference evidence="1" key="2">
    <citation type="submission" date="2020-11" db="EMBL/GenBank/DDBJ databases">
        <authorList>
            <person name="McCartney M.A."/>
            <person name="Auch B."/>
            <person name="Kono T."/>
            <person name="Mallez S."/>
            <person name="Becker A."/>
            <person name="Gohl D.M."/>
            <person name="Silverstein K.A.T."/>
            <person name="Koren S."/>
            <person name="Bechman K.B."/>
            <person name="Herman A."/>
            <person name="Abrahante J.E."/>
            <person name="Garbe J."/>
        </authorList>
    </citation>
    <scope>NUCLEOTIDE SEQUENCE</scope>
    <source>
        <strain evidence="1">Duluth1</strain>
        <tissue evidence="1">Whole animal</tissue>
    </source>
</reference>